<dbReference type="AlphaFoldDB" id="A0A3P1SF09"/>
<feature type="transmembrane region" description="Helical" evidence="1">
    <location>
        <begin position="103"/>
        <end position="124"/>
    </location>
</feature>
<keyword evidence="1" id="KW-0812">Transmembrane</keyword>
<feature type="signal peptide" evidence="2">
    <location>
        <begin position="1"/>
        <end position="27"/>
    </location>
</feature>
<feature type="transmembrane region" description="Helical" evidence="1">
    <location>
        <begin position="222"/>
        <end position="244"/>
    </location>
</feature>
<accession>A0A3P1SF09</accession>
<dbReference type="RefSeq" id="WP_124869309.1">
    <property type="nucleotide sequence ID" value="NZ_RQZF01000003.1"/>
</dbReference>
<name>A0A3P1SF09_9ACTO</name>
<keyword evidence="4" id="KW-1185">Reference proteome</keyword>
<evidence type="ECO:0000256" key="1">
    <source>
        <dbReference type="SAM" id="Phobius"/>
    </source>
</evidence>
<feature type="transmembrane region" description="Helical" evidence="1">
    <location>
        <begin position="186"/>
        <end position="210"/>
    </location>
</feature>
<feature type="chain" id="PRO_5018139543" evidence="2">
    <location>
        <begin position="28"/>
        <end position="275"/>
    </location>
</feature>
<dbReference type="Pfam" id="PF06197">
    <property type="entry name" value="DUF998"/>
    <property type="match status" value="1"/>
</dbReference>
<sequence length="275" mass="29114">MTTKTVPASCRRTIVFASLLLFFGALAYNNWALSPTYNPELPAASAFVSEYSVPSEPHSAIFRGMDAASGVLVAIATLMVGAHRHLLRVSGRVTRYMAPPEGWSILAWLGALLFGIATLADAIFPMTCTLSTLSPAEAAAPPCVGPLASAHDITSTLAGAGAIIALVATTLLLGRYYGKSWHRAPMMWAFILLALCHVVSASYTFVAALMPGLPFLGYVQRLSIAALSLWAILMVLTPTGRALLEGRHRVASQSLSHVLIRATGQTAPSPEPART</sequence>
<keyword evidence="1" id="KW-1133">Transmembrane helix</keyword>
<evidence type="ECO:0000256" key="2">
    <source>
        <dbReference type="SAM" id="SignalP"/>
    </source>
</evidence>
<organism evidence="3 4">
    <name type="scientific">Schaalia canis</name>
    <dbReference type="NCBI Taxonomy" id="100469"/>
    <lineage>
        <taxon>Bacteria</taxon>
        <taxon>Bacillati</taxon>
        <taxon>Actinomycetota</taxon>
        <taxon>Actinomycetes</taxon>
        <taxon>Actinomycetales</taxon>
        <taxon>Actinomycetaceae</taxon>
        <taxon>Schaalia</taxon>
    </lineage>
</organism>
<proteinExistence type="predicted"/>
<evidence type="ECO:0000313" key="3">
    <source>
        <dbReference type="EMBL" id="RRC95567.1"/>
    </source>
</evidence>
<dbReference type="Proteomes" id="UP000280444">
    <property type="component" value="Unassembled WGS sequence"/>
</dbReference>
<evidence type="ECO:0000313" key="4">
    <source>
        <dbReference type="Proteomes" id="UP000280444"/>
    </source>
</evidence>
<comment type="caution">
    <text evidence="3">The sequence shown here is derived from an EMBL/GenBank/DDBJ whole genome shotgun (WGS) entry which is preliminary data.</text>
</comment>
<dbReference type="EMBL" id="RQZF01000003">
    <property type="protein sequence ID" value="RRC95567.1"/>
    <property type="molecule type" value="Genomic_DNA"/>
</dbReference>
<feature type="transmembrane region" description="Helical" evidence="1">
    <location>
        <begin position="60"/>
        <end position="82"/>
    </location>
</feature>
<dbReference type="InterPro" id="IPR009339">
    <property type="entry name" value="DUF998"/>
</dbReference>
<protein>
    <submittedName>
        <fullName evidence="3">DUF998 domain-containing protein</fullName>
    </submittedName>
</protein>
<keyword evidence="2" id="KW-0732">Signal</keyword>
<feature type="transmembrane region" description="Helical" evidence="1">
    <location>
        <begin position="156"/>
        <end position="174"/>
    </location>
</feature>
<keyword evidence="1" id="KW-0472">Membrane</keyword>
<gene>
    <name evidence="3" type="ORF">EII11_04650</name>
</gene>
<reference evidence="3 4" key="1">
    <citation type="submission" date="2018-11" db="EMBL/GenBank/DDBJ databases">
        <title>Genomes From Bacteria Associated with the Canine Oral Cavity: a Test Case for Automated Genome-Based Taxonomic Assignment.</title>
        <authorList>
            <person name="Coil D.A."/>
            <person name="Jospin G."/>
            <person name="Darling A.E."/>
            <person name="Wallis C."/>
            <person name="Davis I.J."/>
            <person name="Harris S."/>
            <person name="Eisen J.A."/>
            <person name="Holcombe L.J."/>
            <person name="O'Flynn C."/>
        </authorList>
    </citation>
    <scope>NUCLEOTIDE SEQUENCE [LARGE SCALE GENOMIC DNA]</scope>
    <source>
        <strain evidence="3 4">OH770</strain>
    </source>
</reference>